<keyword evidence="1" id="KW-0472">Membrane</keyword>
<keyword evidence="1" id="KW-1133">Transmembrane helix</keyword>
<evidence type="ECO:0000313" key="2">
    <source>
        <dbReference type="EMBL" id="SUF56679.1"/>
    </source>
</evidence>
<accession>A0A379QHX2</accession>
<dbReference type="Proteomes" id="UP000254597">
    <property type="component" value="Unassembled WGS sequence"/>
</dbReference>
<dbReference type="AlphaFoldDB" id="A0A379QHX2"/>
<reference evidence="2 3" key="1">
    <citation type="submission" date="2018-06" db="EMBL/GenBank/DDBJ databases">
        <authorList>
            <consortium name="Pathogen Informatics"/>
            <person name="Doyle S."/>
        </authorList>
    </citation>
    <scope>NUCLEOTIDE SEQUENCE [LARGE SCALE GENOMIC DNA]</scope>
    <source>
        <strain evidence="2 3">NCTC10252</strain>
    </source>
</reference>
<evidence type="ECO:0000256" key="1">
    <source>
        <dbReference type="SAM" id="Phobius"/>
    </source>
</evidence>
<feature type="transmembrane region" description="Helical" evidence="1">
    <location>
        <begin position="7"/>
        <end position="26"/>
    </location>
</feature>
<sequence>MFTFIKILAVMAVLYYGGFLSVSISIQDGAKTYVKTFDRATH</sequence>
<dbReference type="EMBL" id="UGWP01000004">
    <property type="protein sequence ID" value="SUF56679.1"/>
    <property type="molecule type" value="Genomic_DNA"/>
</dbReference>
<evidence type="ECO:0000313" key="3">
    <source>
        <dbReference type="Proteomes" id="UP000254597"/>
    </source>
</evidence>
<keyword evidence="1" id="KW-0812">Transmembrane</keyword>
<protein>
    <submittedName>
        <fullName evidence="2">Uncharacterized protein</fullName>
    </submittedName>
</protein>
<gene>
    <name evidence="2" type="ORF">NCTC10252_01908</name>
</gene>
<proteinExistence type="predicted"/>
<organism evidence="2 3">
    <name type="scientific">Salmonella enterica</name>
    <name type="common">Salmonella choleraesuis</name>
    <dbReference type="NCBI Taxonomy" id="28901"/>
    <lineage>
        <taxon>Bacteria</taxon>
        <taxon>Pseudomonadati</taxon>
        <taxon>Pseudomonadota</taxon>
        <taxon>Gammaproteobacteria</taxon>
        <taxon>Enterobacterales</taxon>
        <taxon>Enterobacteriaceae</taxon>
        <taxon>Salmonella</taxon>
    </lineage>
</organism>
<name>A0A379QHX2_SALER</name>